<evidence type="ECO:0000256" key="2">
    <source>
        <dbReference type="ARBA" id="ARBA00023002"/>
    </source>
</evidence>
<dbReference type="AlphaFoldDB" id="A0A926HZP8"/>
<proteinExistence type="inferred from homology"/>
<accession>A0A926HZP8</accession>
<dbReference type="Proteomes" id="UP000611762">
    <property type="component" value="Unassembled WGS sequence"/>
</dbReference>
<dbReference type="PANTHER" id="PTHR43669">
    <property type="entry name" value="5-KETO-D-GLUCONATE 5-REDUCTASE"/>
    <property type="match status" value="1"/>
</dbReference>
<dbReference type="GO" id="GO:0016491">
    <property type="term" value="F:oxidoreductase activity"/>
    <property type="evidence" value="ECO:0007669"/>
    <property type="project" value="UniProtKB-KW"/>
</dbReference>
<dbReference type="RefSeq" id="WP_249312897.1">
    <property type="nucleotide sequence ID" value="NZ_JACRSU010000003.1"/>
</dbReference>
<evidence type="ECO:0000313" key="3">
    <source>
        <dbReference type="EMBL" id="MBC8541086.1"/>
    </source>
</evidence>
<dbReference type="Gene3D" id="3.40.50.720">
    <property type="entry name" value="NAD(P)-binding Rossmann-like Domain"/>
    <property type="match status" value="1"/>
</dbReference>
<dbReference type="SUPFAM" id="SSF51735">
    <property type="entry name" value="NAD(P)-binding Rossmann-fold domains"/>
    <property type="match status" value="1"/>
</dbReference>
<organism evidence="3 4">
    <name type="scientific">Congzhengia minquanensis</name>
    <dbReference type="NCBI Taxonomy" id="2763657"/>
    <lineage>
        <taxon>Bacteria</taxon>
        <taxon>Bacillati</taxon>
        <taxon>Bacillota</taxon>
        <taxon>Clostridia</taxon>
        <taxon>Eubacteriales</taxon>
        <taxon>Oscillospiraceae</taxon>
        <taxon>Congzhengia</taxon>
    </lineage>
</organism>
<gene>
    <name evidence="3" type="ORF">H8698_08890</name>
</gene>
<reference evidence="3" key="1">
    <citation type="submission" date="2020-08" db="EMBL/GenBank/DDBJ databases">
        <title>Genome public.</title>
        <authorList>
            <person name="Liu C."/>
            <person name="Sun Q."/>
        </authorList>
    </citation>
    <scope>NUCLEOTIDE SEQUENCE</scope>
    <source>
        <strain evidence="3">H8</strain>
    </source>
</reference>
<keyword evidence="2" id="KW-0560">Oxidoreductase</keyword>
<dbReference type="InterPro" id="IPR036291">
    <property type="entry name" value="NAD(P)-bd_dom_sf"/>
</dbReference>
<comment type="similarity">
    <text evidence="1">Belongs to the short-chain dehydrogenases/reductases (SDR) family.</text>
</comment>
<dbReference type="PRINTS" id="PR00081">
    <property type="entry name" value="GDHRDH"/>
</dbReference>
<evidence type="ECO:0000256" key="1">
    <source>
        <dbReference type="ARBA" id="ARBA00006484"/>
    </source>
</evidence>
<comment type="caution">
    <text evidence="3">The sequence shown here is derived from an EMBL/GenBank/DDBJ whole genome shotgun (WGS) entry which is preliminary data.</text>
</comment>
<dbReference type="Pfam" id="PF13561">
    <property type="entry name" value="adh_short_C2"/>
    <property type="match status" value="1"/>
</dbReference>
<name>A0A926HZP8_9FIRM</name>
<dbReference type="EMBL" id="JACRSU010000003">
    <property type="protein sequence ID" value="MBC8541086.1"/>
    <property type="molecule type" value="Genomic_DNA"/>
</dbReference>
<dbReference type="PANTHER" id="PTHR43669:SF3">
    <property type="entry name" value="ALCOHOL DEHYDROGENASE, PUTATIVE (AFU_ORTHOLOGUE AFUA_3G03445)-RELATED"/>
    <property type="match status" value="1"/>
</dbReference>
<protein>
    <submittedName>
        <fullName evidence="3">SDR family oxidoreductase</fullName>
    </submittedName>
</protein>
<dbReference type="CDD" id="cd05233">
    <property type="entry name" value="SDR_c"/>
    <property type="match status" value="1"/>
</dbReference>
<keyword evidence="4" id="KW-1185">Reference proteome</keyword>
<evidence type="ECO:0000313" key="4">
    <source>
        <dbReference type="Proteomes" id="UP000611762"/>
    </source>
</evidence>
<sequence length="258" mass="28527">MKTVLVTGACINTGVAIVEKFAGEGWNIVFTGRNAETVQIKEKEYQKKFPNVKIIGYQINSLINAQTVDEAAVYHLFSDLDRKGLFVETLVLNAADQGLNMEIFKNPLTDFMKVLNTNIAWDYCIAECAAKRMKENGGGNIIFINSNTAYRAIPNRIAYIASKGGQLSLMRALALDLGKYNIRVNAVLPGMIRTDRWEKNPEFYENVPSKFTPIGDVAAGEDVADAVWYFSANARNTTGAELVVDGGNTIQLYPLINQ</sequence>
<dbReference type="InterPro" id="IPR002347">
    <property type="entry name" value="SDR_fam"/>
</dbReference>